<gene>
    <name evidence="2" type="ORF">ANCCAN_24638</name>
</gene>
<proteinExistence type="predicted"/>
<name>A0A368FC00_ANCCA</name>
<comment type="caution">
    <text evidence="2">The sequence shown here is derived from an EMBL/GenBank/DDBJ whole genome shotgun (WGS) entry which is preliminary data.</text>
</comment>
<dbReference type="STRING" id="29170.A0A368FC00"/>
<dbReference type="OrthoDB" id="680339at2759"/>
<dbReference type="InterPro" id="IPR036526">
    <property type="entry name" value="C-N_Hydrolase_sf"/>
</dbReference>
<dbReference type="Gene3D" id="3.60.110.10">
    <property type="entry name" value="Carbon-nitrogen hydrolase"/>
    <property type="match status" value="1"/>
</dbReference>
<evidence type="ECO:0000259" key="1">
    <source>
        <dbReference type="Pfam" id="PF00795"/>
    </source>
</evidence>
<evidence type="ECO:0000313" key="2">
    <source>
        <dbReference type="EMBL" id="RCN29602.1"/>
    </source>
</evidence>
<protein>
    <recommendedName>
        <fullName evidence="1">CN hydrolase domain-containing protein</fullName>
    </recommendedName>
</protein>
<evidence type="ECO:0000313" key="3">
    <source>
        <dbReference type="Proteomes" id="UP000252519"/>
    </source>
</evidence>
<dbReference type="EMBL" id="JOJR01001864">
    <property type="protein sequence ID" value="RCN29602.1"/>
    <property type="molecule type" value="Genomic_DNA"/>
</dbReference>
<dbReference type="InterPro" id="IPR003010">
    <property type="entry name" value="C-N_Hydrolase"/>
</dbReference>
<keyword evidence="3" id="KW-1185">Reference proteome</keyword>
<organism evidence="2 3">
    <name type="scientific">Ancylostoma caninum</name>
    <name type="common">Dog hookworm</name>
    <dbReference type="NCBI Taxonomy" id="29170"/>
    <lineage>
        <taxon>Eukaryota</taxon>
        <taxon>Metazoa</taxon>
        <taxon>Ecdysozoa</taxon>
        <taxon>Nematoda</taxon>
        <taxon>Chromadorea</taxon>
        <taxon>Rhabditida</taxon>
        <taxon>Rhabditina</taxon>
        <taxon>Rhabditomorpha</taxon>
        <taxon>Strongyloidea</taxon>
        <taxon>Ancylostomatidae</taxon>
        <taxon>Ancylostomatinae</taxon>
        <taxon>Ancylostoma</taxon>
    </lineage>
</organism>
<dbReference type="Proteomes" id="UP000252519">
    <property type="component" value="Unassembled WGS sequence"/>
</dbReference>
<accession>A0A368FC00</accession>
<feature type="domain" description="CN hydrolase" evidence="1">
    <location>
        <begin position="1"/>
        <end position="45"/>
    </location>
</feature>
<sequence>MVKRATDRNCKMIFFPECFDYVGRNKEENISLATEENGAVMERFRSEESV</sequence>
<dbReference type="Pfam" id="PF00795">
    <property type="entry name" value="CN_hydrolase"/>
    <property type="match status" value="1"/>
</dbReference>
<reference evidence="2 3" key="1">
    <citation type="submission" date="2014-10" db="EMBL/GenBank/DDBJ databases">
        <title>Draft genome of the hookworm Ancylostoma caninum.</title>
        <authorList>
            <person name="Mitreva M."/>
        </authorList>
    </citation>
    <scope>NUCLEOTIDE SEQUENCE [LARGE SCALE GENOMIC DNA]</scope>
    <source>
        <strain evidence="2 3">Baltimore</strain>
    </source>
</reference>
<dbReference type="AlphaFoldDB" id="A0A368FC00"/>